<feature type="chain" id="PRO_5046990620" description="Cytochrome c domain-containing protein" evidence="1">
    <location>
        <begin position="34"/>
        <end position="149"/>
    </location>
</feature>
<accession>A0ABW3CWN5</accession>
<keyword evidence="3" id="KW-1185">Reference proteome</keyword>
<evidence type="ECO:0000313" key="3">
    <source>
        <dbReference type="Proteomes" id="UP001596978"/>
    </source>
</evidence>
<name>A0ABW3CWN5_9FLAO</name>
<dbReference type="RefSeq" id="WP_386406253.1">
    <property type="nucleotide sequence ID" value="NZ_JBHTJH010000004.1"/>
</dbReference>
<keyword evidence="1" id="KW-0732">Signal</keyword>
<protein>
    <recommendedName>
        <fullName evidence="4">Cytochrome c domain-containing protein</fullName>
    </recommendedName>
</protein>
<evidence type="ECO:0000256" key="1">
    <source>
        <dbReference type="SAM" id="SignalP"/>
    </source>
</evidence>
<comment type="caution">
    <text evidence="2">The sequence shown here is derived from an EMBL/GenBank/DDBJ whole genome shotgun (WGS) entry which is preliminary data.</text>
</comment>
<proteinExistence type="predicted"/>
<evidence type="ECO:0008006" key="4">
    <source>
        <dbReference type="Google" id="ProtNLM"/>
    </source>
</evidence>
<reference evidence="3" key="1">
    <citation type="journal article" date="2019" name="Int. J. Syst. Evol. Microbiol.">
        <title>The Global Catalogue of Microorganisms (GCM) 10K type strain sequencing project: providing services to taxonomists for standard genome sequencing and annotation.</title>
        <authorList>
            <consortium name="The Broad Institute Genomics Platform"/>
            <consortium name="The Broad Institute Genome Sequencing Center for Infectious Disease"/>
            <person name="Wu L."/>
            <person name="Ma J."/>
        </authorList>
    </citation>
    <scope>NUCLEOTIDE SEQUENCE [LARGE SCALE GENOMIC DNA]</scope>
    <source>
        <strain evidence="3">CCUG 62952</strain>
    </source>
</reference>
<gene>
    <name evidence="2" type="ORF">ACFQ1M_07550</name>
</gene>
<sequence length="149" mass="16585">MSYLKKTMTVFHRNKILLFGSFVLLAFLGRGCAGDSNPTSSLVEVTTESSEKERNPNFSDTHSFEKVSEITRLALEKPCGSCHLSSLNTHKPAAIAFFDLDQGPRWHISLTKENLEGMAGRIKDRPSITVEQKEAIAVFLELKGSELKK</sequence>
<feature type="signal peptide" evidence="1">
    <location>
        <begin position="1"/>
        <end position="33"/>
    </location>
</feature>
<evidence type="ECO:0000313" key="2">
    <source>
        <dbReference type="EMBL" id="MFD0862058.1"/>
    </source>
</evidence>
<dbReference type="EMBL" id="JBHTJH010000004">
    <property type="protein sequence ID" value="MFD0862058.1"/>
    <property type="molecule type" value="Genomic_DNA"/>
</dbReference>
<dbReference type="Proteomes" id="UP001596978">
    <property type="component" value="Unassembled WGS sequence"/>
</dbReference>
<organism evidence="2 3">
    <name type="scientific">Sungkyunkwania multivorans</name>
    <dbReference type="NCBI Taxonomy" id="1173618"/>
    <lineage>
        <taxon>Bacteria</taxon>
        <taxon>Pseudomonadati</taxon>
        <taxon>Bacteroidota</taxon>
        <taxon>Flavobacteriia</taxon>
        <taxon>Flavobacteriales</taxon>
        <taxon>Flavobacteriaceae</taxon>
        <taxon>Sungkyunkwania</taxon>
    </lineage>
</organism>